<dbReference type="PANTHER" id="PTHR11941:SF54">
    <property type="entry name" value="ENOYL-COA HYDRATASE, MITOCHONDRIAL"/>
    <property type="match status" value="1"/>
</dbReference>
<evidence type="ECO:0000313" key="6">
    <source>
        <dbReference type="EMBL" id="PSR25065.1"/>
    </source>
</evidence>
<dbReference type="GO" id="GO:0006635">
    <property type="term" value="P:fatty acid beta-oxidation"/>
    <property type="evidence" value="ECO:0007669"/>
    <property type="project" value="TreeGrafter"/>
</dbReference>
<keyword evidence="3" id="KW-0456">Lyase</keyword>
<proteinExistence type="inferred from homology"/>
<dbReference type="InterPro" id="IPR029045">
    <property type="entry name" value="ClpP/crotonase-like_dom_sf"/>
</dbReference>
<comment type="caution">
    <text evidence="6">The sequence shown here is derived from an EMBL/GenBank/DDBJ whole genome shotgun (WGS) entry which is preliminary data.</text>
</comment>
<evidence type="ECO:0000256" key="3">
    <source>
        <dbReference type="ARBA" id="ARBA00023239"/>
    </source>
</evidence>
<dbReference type="InterPro" id="IPR014748">
    <property type="entry name" value="Enoyl-CoA_hydra_C"/>
</dbReference>
<dbReference type="SUPFAM" id="SSF52096">
    <property type="entry name" value="ClpP/crotonase"/>
    <property type="match status" value="1"/>
</dbReference>
<accession>A0A2T2WS48</accession>
<evidence type="ECO:0000313" key="7">
    <source>
        <dbReference type="Proteomes" id="UP000242699"/>
    </source>
</evidence>
<comment type="similarity">
    <text evidence="2">Belongs to the enoyl-CoA hydratase/isomerase family.</text>
</comment>
<organism evidence="6 7">
    <name type="scientific">Sulfobacillus benefaciens</name>
    <dbReference type="NCBI Taxonomy" id="453960"/>
    <lineage>
        <taxon>Bacteria</taxon>
        <taxon>Bacillati</taxon>
        <taxon>Bacillota</taxon>
        <taxon>Clostridia</taxon>
        <taxon>Eubacteriales</taxon>
        <taxon>Clostridiales Family XVII. Incertae Sedis</taxon>
        <taxon>Sulfobacillus</taxon>
    </lineage>
</organism>
<dbReference type="GO" id="GO:0018812">
    <property type="term" value="F:3-hydroxyacyl-CoA dehydratase activity"/>
    <property type="evidence" value="ECO:0007669"/>
    <property type="project" value="UniProtKB-EC"/>
</dbReference>
<dbReference type="PANTHER" id="PTHR11941">
    <property type="entry name" value="ENOYL-COA HYDRATASE-RELATED"/>
    <property type="match status" value="1"/>
</dbReference>
<reference evidence="6 7" key="1">
    <citation type="journal article" date="2014" name="BMC Genomics">
        <title>Comparison of environmental and isolate Sulfobacillus genomes reveals diverse carbon, sulfur, nitrogen, and hydrogen metabolisms.</title>
        <authorList>
            <person name="Justice N.B."/>
            <person name="Norman A."/>
            <person name="Brown C.T."/>
            <person name="Singh A."/>
            <person name="Thomas B.C."/>
            <person name="Banfield J.F."/>
        </authorList>
    </citation>
    <scope>NUCLEOTIDE SEQUENCE [LARGE SCALE GENOMIC DNA]</scope>
    <source>
        <strain evidence="6">AMDSBA1</strain>
    </source>
</reference>
<evidence type="ECO:0000256" key="4">
    <source>
        <dbReference type="ARBA" id="ARBA00050624"/>
    </source>
</evidence>
<dbReference type="Pfam" id="PF00378">
    <property type="entry name" value="ECH_1"/>
    <property type="match status" value="1"/>
</dbReference>
<name>A0A2T2WS48_9FIRM</name>
<protein>
    <recommendedName>
        <fullName evidence="5">short-chain-enoyl-CoA hydratase</fullName>
        <ecNumber evidence="5">4.2.1.150</ecNumber>
    </recommendedName>
</protein>
<dbReference type="InterPro" id="IPR001753">
    <property type="entry name" value="Enoyl-CoA_hydra/iso"/>
</dbReference>
<comment type="catalytic activity">
    <reaction evidence="4">
        <text>a short-chain (3S)-3-hydroxyacyl-CoA = a short-chain (2E)-enoyl-CoA + H2O</text>
        <dbReference type="Rhea" id="RHEA:52664"/>
        <dbReference type="ChEBI" id="CHEBI:15377"/>
        <dbReference type="ChEBI" id="CHEBI:87488"/>
        <dbReference type="ChEBI" id="CHEBI:136760"/>
        <dbReference type="EC" id="4.2.1.150"/>
    </reaction>
</comment>
<evidence type="ECO:0000256" key="1">
    <source>
        <dbReference type="ARBA" id="ARBA00005086"/>
    </source>
</evidence>
<dbReference type="EMBL" id="PXYT01000061">
    <property type="protein sequence ID" value="PSR25065.1"/>
    <property type="molecule type" value="Genomic_DNA"/>
</dbReference>
<dbReference type="FunFam" id="1.10.12.10:FF:000001">
    <property type="entry name" value="Probable enoyl-CoA hydratase, mitochondrial"/>
    <property type="match status" value="1"/>
</dbReference>
<evidence type="ECO:0000256" key="5">
    <source>
        <dbReference type="ARBA" id="ARBA00067035"/>
    </source>
</evidence>
<dbReference type="Gene3D" id="3.90.226.10">
    <property type="entry name" value="2-enoyl-CoA Hydratase, Chain A, domain 1"/>
    <property type="match status" value="1"/>
</dbReference>
<evidence type="ECO:0000256" key="2">
    <source>
        <dbReference type="ARBA" id="ARBA00005254"/>
    </source>
</evidence>
<sequence length="259" mass="28605">MSSFNGSILRVEYRSDRPVAVLTLNAPPYNVVTIPTREHLAATFQDIESRPDIRVVVIQGQGEHFSSGGDIAGFLNETPEYLSHLAWNVAAPERCSKPVIARLAGYTFGVGLEIALACDFRLATPNTVLALPEMRLGMIPGSGGTQRVARLAGLGRAKDMILRARRIPAQEAWEWGLLTEIVPEDQLENKLWTMVDELLKFSPLAQKLGKQALNESMEASLHTGLTLEGAMYGFLRTSQDFQEGVRAFKDKRPPRFVGK</sequence>
<dbReference type="Proteomes" id="UP000242699">
    <property type="component" value="Unassembled WGS sequence"/>
</dbReference>
<gene>
    <name evidence="6" type="ORF">C7B43_17680</name>
</gene>
<dbReference type="Gene3D" id="1.10.12.10">
    <property type="entry name" value="Lyase 2-enoyl-coa Hydratase, Chain A, domain 2"/>
    <property type="match status" value="1"/>
</dbReference>
<dbReference type="AlphaFoldDB" id="A0A2T2WS48"/>
<dbReference type="EC" id="4.2.1.150" evidence="5"/>
<comment type="pathway">
    <text evidence="1">Lipid metabolism; butanoate metabolism.</text>
</comment>
<dbReference type="CDD" id="cd06558">
    <property type="entry name" value="crotonase-like"/>
    <property type="match status" value="1"/>
</dbReference>